<gene>
    <name evidence="1" type="ORF">PACLA_8A048046</name>
</gene>
<proteinExistence type="predicted"/>
<keyword evidence="2" id="KW-1185">Reference proteome</keyword>
<sequence length="158" mass="18852">MPWSRFQKLRLVLERRKLAEEFPQNDIKWIDPSGDTKIELEVTTNRNNVYRLRLHVPEDFPNSVPELVVCGSPRPMPEWDESHENHTLERRGDLINICHNYYRHWSPRDNRIVDVFKKGRQWLEAYETSLKTGRPMDFYLDDVDLPDVPVSENTCAFQ</sequence>
<name>A0A6S7I663_PARCT</name>
<dbReference type="SUPFAM" id="SSF54495">
    <property type="entry name" value="UBC-like"/>
    <property type="match status" value="1"/>
</dbReference>
<reference evidence="1" key="1">
    <citation type="submission" date="2020-04" db="EMBL/GenBank/DDBJ databases">
        <authorList>
            <person name="Alioto T."/>
            <person name="Alioto T."/>
            <person name="Gomez Garrido J."/>
        </authorList>
    </citation>
    <scope>NUCLEOTIDE SEQUENCE</scope>
    <source>
        <strain evidence="1">A484AB</strain>
    </source>
</reference>
<dbReference type="EMBL" id="CACRXK020007118">
    <property type="protein sequence ID" value="CAB4011350.1"/>
    <property type="molecule type" value="Genomic_DNA"/>
</dbReference>
<dbReference type="Proteomes" id="UP001152795">
    <property type="component" value="Unassembled WGS sequence"/>
</dbReference>
<protein>
    <submittedName>
        <fullName evidence="1">Uncharacterized protein</fullName>
    </submittedName>
</protein>
<dbReference type="AlphaFoldDB" id="A0A6S7I663"/>
<evidence type="ECO:0000313" key="1">
    <source>
        <dbReference type="EMBL" id="CAB4011350.1"/>
    </source>
</evidence>
<dbReference type="InterPro" id="IPR016135">
    <property type="entry name" value="UBQ-conjugating_enzyme/RWD"/>
</dbReference>
<dbReference type="OrthoDB" id="5946384at2759"/>
<comment type="caution">
    <text evidence="1">The sequence shown here is derived from an EMBL/GenBank/DDBJ whole genome shotgun (WGS) entry which is preliminary data.</text>
</comment>
<accession>A0A6S7I663</accession>
<organism evidence="1 2">
    <name type="scientific">Paramuricea clavata</name>
    <name type="common">Red gorgonian</name>
    <name type="synonym">Violescent sea-whip</name>
    <dbReference type="NCBI Taxonomy" id="317549"/>
    <lineage>
        <taxon>Eukaryota</taxon>
        <taxon>Metazoa</taxon>
        <taxon>Cnidaria</taxon>
        <taxon>Anthozoa</taxon>
        <taxon>Octocorallia</taxon>
        <taxon>Malacalcyonacea</taxon>
        <taxon>Plexauridae</taxon>
        <taxon>Paramuricea</taxon>
    </lineage>
</organism>
<evidence type="ECO:0000313" key="2">
    <source>
        <dbReference type="Proteomes" id="UP001152795"/>
    </source>
</evidence>